<accession>A0ABU5GW60</accession>
<evidence type="ECO:0000256" key="1">
    <source>
        <dbReference type="SAM" id="Coils"/>
    </source>
</evidence>
<feature type="coiled-coil region" evidence="1">
    <location>
        <begin position="146"/>
        <end position="181"/>
    </location>
</feature>
<dbReference type="EMBL" id="JAXIVS010000001">
    <property type="protein sequence ID" value="MDY7225326.1"/>
    <property type="molecule type" value="Genomic_DNA"/>
</dbReference>
<feature type="coiled-coil region" evidence="1">
    <location>
        <begin position="411"/>
        <end position="450"/>
    </location>
</feature>
<keyword evidence="3" id="KW-1185">Reference proteome</keyword>
<evidence type="ECO:0000313" key="2">
    <source>
        <dbReference type="EMBL" id="MDY7225326.1"/>
    </source>
</evidence>
<dbReference type="Proteomes" id="UP001291309">
    <property type="component" value="Unassembled WGS sequence"/>
</dbReference>
<reference evidence="2 3" key="1">
    <citation type="submission" date="2023-12" db="EMBL/GenBank/DDBJ databases">
        <title>the genome sequence of Hyalangium sp. s54d21.</title>
        <authorList>
            <person name="Zhang X."/>
        </authorList>
    </citation>
    <scope>NUCLEOTIDE SEQUENCE [LARGE SCALE GENOMIC DNA]</scope>
    <source>
        <strain evidence="3">s54d21</strain>
    </source>
</reference>
<proteinExistence type="predicted"/>
<dbReference type="RefSeq" id="WP_321544037.1">
    <property type="nucleotide sequence ID" value="NZ_JAXIVS010000001.1"/>
</dbReference>
<sequence length="467" mass="53438">MGLYDQRKTELGGQVIEIHEQLESAERLYLPLAIGNYTNAVHNGLEALLRILEDTRLDLLKSQWEEQIKQMRAALVQHIGDVFSANSSSKPSPAAADFRVRVLIEEHRFLNGLEAKNVGFMRDMLIAHQTNLEDYTQILNKKWSTISDQNNLISEAERRILEETQKAMDEAVKQVAATRREILEHLGAAIVYLNDLPKKIPGGGMAKKYILDWIGGHATLISRVLGSISKVIKYLLEQNPWFKQRVQTYKNSLDTHSRGVLVVYSQTRADAEEFVRDNGFEQAKQYYSDSRDALEKWESDLVTSAQKTCAREFTQAALSRLSGHLSKTERIFNTFISTHQFKFFGPLGPDIREALAQEKMWEYANAGMRSTDLESRLREWYREPVDVWAVDLEKAFSYSAAEIAALPPEIRAEVEVELKAHKEQITKLVREHAEQLVKAMEEAREQTKTDTLSDAFNRNRLVQALTR</sequence>
<evidence type="ECO:0000313" key="3">
    <source>
        <dbReference type="Proteomes" id="UP001291309"/>
    </source>
</evidence>
<name>A0ABU5GW60_9BACT</name>
<gene>
    <name evidence="2" type="ORF">SYV04_02990</name>
</gene>
<protein>
    <submittedName>
        <fullName evidence="2">Uncharacterized protein</fullName>
    </submittedName>
</protein>
<keyword evidence="1" id="KW-0175">Coiled coil</keyword>
<organism evidence="2 3">
    <name type="scientific">Hyalangium rubrum</name>
    <dbReference type="NCBI Taxonomy" id="3103134"/>
    <lineage>
        <taxon>Bacteria</taxon>
        <taxon>Pseudomonadati</taxon>
        <taxon>Myxococcota</taxon>
        <taxon>Myxococcia</taxon>
        <taxon>Myxococcales</taxon>
        <taxon>Cystobacterineae</taxon>
        <taxon>Archangiaceae</taxon>
        <taxon>Hyalangium</taxon>
    </lineage>
</organism>
<comment type="caution">
    <text evidence="2">The sequence shown here is derived from an EMBL/GenBank/DDBJ whole genome shotgun (WGS) entry which is preliminary data.</text>
</comment>